<dbReference type="Proteomes" id="UP000284123">
    <property type="component" value="Unassembled WGS sequence"/>
</dbReference>
<dbReference type="InterPro" id="IPR011664">
    <property type="entry name" value="Abi_system_AbiD/AbiF-like"/>
</dbReference>
<feature type="compositionally biased region" description="Basic residues" evidence="1">
    <location>
        <begin position="1"/>
        <end position="19"/>
    </location>
</feature>
<accession>A0A422M7F0</accession>
<gene>
    <name evidence="2" type="ORF">FAM18157_00533</name>
    <name evidence="3" type="ORF">FAM6012_00543</name>
</gene>
<evidence type="ECO:0000313" key="4">
    <source>
        <dbReference type="Proteomes" id="UP000284123"/>
    </source>
</evidence>
<dbReference type="Proteomes" id="UP000284716">
    <property type="component" value="Unassembled WGS sequence"/>
</dbReference>
<evidence type="ECO:0000313" key="5">
    <source>
        <dbReference type="Proteomes" id="UP000284716"/>
    </source>
</evidence>
<organism evidence="2 5">
    <name type="scientific">Lacticaseibacillus paracasei</name>
    <name type="common">Lactobacillus paracasei</name>
    <dbReference type="NCBI Taxonomy" id="1597"/>
    <lineage>
        <taxon>Bacteria</taxon>
        <taxon>Bacillati</taxon>
        <taxon>Bacillota</taxon>
        <taxon>Bacilli</taxon>
        <taxon>Lactobacillales</taxon>
        <taxon>Lactobacillaceae</taxon>
        <taxon>Lacticaseibacillus</taxon>
    </lineage>
</organism>
<dbReference type="AlphaFoldDB" id="A0A422M7F0"/>
<dbReference type="RefSeq" id="WP_114657917.1">
    <property type="nucleotide sequence ID" value="NZ_JAJPDS010000034.1"/>
</dbReference>
<proteinExistence type="predicted"/>
<sequence length="337" mass="38984">MAVQKGKRAKKQKTTRKGKTTNALMRHIRTSHHLKVNGSTSKKMLLDMGYFHGYKAYRITYDNHDRGLSRFEQIEAIHDFDNSLKAILYPIMMKVETALKNRTIAIIVKDSDPSIDAVFNNSLARYGEKSIGSSEYRKQMTAHLRMKKRVDGLIAERYSTTPMIQHYVHKGETVPIWAIFELFTMGDFGQFLNVMSKTKRTELATEVGVYDPHSDTDATFIARHVFILKDLRNAIAHNSVVFDCRFKSMSSRNTVTDQLANKTRIKNINFRTITDYIVLLVYYLKFLKTPKGKITRFIKDFELVVQKFKKDIDSDRVFNQILSTEINSKLSALKDFI</sequence>
<dbReference type="EMBL" id="LKGI01000039">
    <property type="protein sequence ID" value="RNE32605.1"/>
    <property type="molecule type" value="Genomic_DNA"/>
</dbReference>
<name>A0A422M7F0_LACPA</name>
<evidence type="ECO:0000313" key="2">
    <source>
        <dbReference type="EMBL" id="RND83698.1"/>
    </source>
</evidence>
<reference evidence="4 5" key="1">
    <citation type="journal article" date="2018" name="Front. Microbiol.">
        <title>Conversion of Methionine to Cysteine in Lactobacillus paracasei Depends on the Highly Mobile cysK-ctl-cysE Gene Cluster.</title>
        <authorList>
            <person name="Wuthrich D."/>
            <person name="Irmler S."/>
            <person name="Berthoud H."/>
            <person name="Guggenbuhl B."/>
            <person name="Eugster E."/>
            <person name="Bruggmann R."/>
        </authorList>
    </citation>
    <scope>NUCLEOTIDE SEQUENCE [LARGE SCALE GENOMIC DNA]</scope>
    <source>
        <strain evidence="2 5">FAM18157</strain>
        <strain evidence="3 4">FAM6012</strain>
    </source>
</reference>
<evidence type="ECO:0000313" key="3">
    <source>
        <dbReference type="EMBL" id="RNE32605.1"/>
    </source>
</evidence>
<feature type="region of interest" description="Disordered" evidence="1">
    <location>
        <begin position="1"/>
        <end position="21"/>
    </location>
</feature>
<dbReference type="Pfam" id="PF07751">
    <property type="entry name" value="Abi_2"/>
    <property type="match status" value="1"/>
</dbReference>
<dbReference type="EMBL" id="LKFS01000026">
    <property type="protein sequence ID" value="RND83698.1"/>
    <property type="molecule type" value="Genomic_DNA"/>
</dbReference>
<protein>
    <submittedName>
        <fullName evidence="2">Abortive infection bacteriophage resistance protein</fullName>
    </submittedName>
</protein>
<evidence type="ECO:0000256" key="1">
    <source>
        <dbReference type="SAM" id="MobiDB-lite"/>
    </source>
</evidence>
<comment type="caution">
    <text evidence="2">The sequence shown here is derived from an EMBL/GenBank/DDBJ whole genome shotgun (WGS) entry which is preliminary data.</text>
</comment>